<dbReference type="Gene3D" id="3.10.450.50">
    <property type="match status" value="1"/>
</dbReference>
<sequence>MTTAAHLPPMIDDDTTDHHEDIAAITQVIADTQTAFNTNDADLLTEHFAENATVVNAVGMMMSGRPTLHAANQRGLAGFLRDEYARYEVLDVRFPRPDVALAYKNARSTTPEGELIDVDPTMIALYVLVKEAGRWWVIARQNTLVP</sequence>
<organism evidence="2 3">
    <name type="scientific">Actinoalloteichus hymeniacidonis</name>
    <dbReference type="NCBI Taxonomy" id="340345"/>
    <lineage>
        <taxon>Bacteria</taxon>
        <taxon>Bacillati</taxon>
        <taxon>Actinomycetota</taxon>
        <taxon>Actinomycetes</taxon>
        <taxon>Pseudonocardiales</taxon>
        <taxon>Pseudonocardiaceae</taxon>
        <taxon>Actinoalloteichus</taxon>
    </lineage>
</organism>
<reference evidence="3" key="1">
    <citation type="submission" date="2016-03" db="EMBL/GenBank/DDBJ databases">
        <title>Complete genome sequence of the type strain Actinoalloteichus hymeniacidonis DSM 45092.</title>
        <authorList>
            <person name="Schaffert L."/>
            <person name="Albersmeier A."/>
            <person name="Winkler A."/>
            <person name="Kalinowski J."/>
            <person name="Zotchev S."/>
            <person name="Ruckert C."/>
        </authorList>
    </citation>
    <scope>NUCLEOTIDE SEQUENCE [LARGE SCALE GENOMIC DNA]</scope>
    <source>
        <strain evidence="3">HPA177(T) (DSM 45092(T))</strain>
    </source>
</reference>
<evidence type="ECO:0000313" key="2">
    <source>
        <dbReference type="EMBL" id="AOS60932.1"/>
    </source>
</evidence>
<gene>
    <name evidence="2" type="ORF">TL08_00420</name>
</gene>
<dbReference type="KEGG" id="ahm:TL08_00420"/>
<dbReference type="AlphaFoldDB" id="A0AAC9MWK7"/>
<dbReference type="InterPro" id="IPR032710">
    <property type="entry name" value="NTF2-like_dom_sf"/>
</dbReference>
<dbReference type="Proteomes" id="UP000095210">
    <property type="component" value="Chromosome"/>
</dbReference>
<dbReference type="Pfam" id="PF14534">
    <property type="entry name" value="DUF4440"/>
    <property type="match status" value="1"/>
</dbReference>
<protein>
    <recommendedName>
        <fullName evidence="1">DUF4440 domain-containing protein</fullName>
    </recommendedName>
</protein>
<name>A0AAC9MWK7_9PSEU</name>
<dbReference type="RefSeq" id="WP_069845695.1">
    <property type="nucleotide sequence ID" value="NZ_CP014859.1"/>
</dbReference>
<evidence type="ECO:0000313" key="3">
    <source>
        <dbReference type="Proteomes" id="UP000095210"/>
    </source>
</evidence>
<dbReference type="NCBIfam" id="TIGR02246">
    <property type="entry name" value="SgcJ/EcaC family oxidoreductase"/>
    <property type="match status" value="1"/>
</dbReference>
<evidence type="ECO:0000259" key="1">
    <source>
        <dbReference type="Pfam" id="PF14534"/>
    </source>
</evidence>
<dbReference type="SUPFAM" id="SSF54427">
    <property type="entry name" value="NTF2-like"/>
    <property type="match status" value="1"/>
</dbReference>
<proteinExistence type="predicted"/>
<accession>A0AAC9MWK7</accession>
<dbReference type="EMBL" id="CP014859">
    <property type="protein sequence ID" value="AOS60932.1"/>
    <property type="molecule type" value="Genomic_DNA"/>
</dbReference>
<keyword evidence="3" id="KW-1185">Reference proteome</keyword>
<dbReference type="InterPro" id="IPR027843">
    <property type="entry name" value="DUF4440"/>
</dbReference>
<dbReference type="InterPro" id="IPR011944">
    <property type="entry name" value="Steroid_delta5-4_isomerase"/>
</dbReference>
<feature type="domain" description="DUF4440" evidence="1">
    <location>
        <begin position="25"/>
        <end position="137"/>
    </location>
</feature>